<keyword evidence="5" id="KW-0677">Repeat</keyword>
<dbReference type="EMBL" id="SDMP01000002">
    <property type="protein sequence ID" value="RYR72431.1"/>
    <property type="molecule type" value="Genomic_DNA"/>
</dbReference>
<dbReference type="InterPro" id="IPR001611">
    <property type="entry name" value="Leu-rich_rpt"/>
</dbReference>
<keyword evidence="4 11" id="KW-0732">Signal</keyword>
<dbReference type="InterPro" id="IPR013210">
    <property type="entry name" value="LRR_N_plant-typ"/>
</dbReference>
<dbReference type="GO" id="GO:0016020">
    <property type="term" value="C:membrane"/>
    <property type="evidence" value="ECO:0007669"/>
    <property type="project" value="UniProtKB-SubCell"/>
</dbReference>
<keyword evidence="2" id="KW-0433">Leucine-rich repeat</keyword>
<evidence type="ECO:0000256" key="2">
    <source>
        <dbReference type="ARBA" id="ARBA00022614"/>
    </source>
</evidence>
<evidence type="ECO:0000256" key="1">
    <source>
        <dbReference type="ARBA" id="ARBA00004370"/>
    </source>
</evidence>
<dbReference type="InterPro" id="IPR053211">
    <property type="entry name" value="DNA_repair-toleration"/>
</dbReference>
<dbReference type="FunFam" id="3.80.10.10:FF:000041">
    <property type="entry name" value="LRR receptor-like serine/threonine-protein kinase ERECTA"/>
    <property type="match status" value="1"/>
</dbReference>
<dbReference type="SUPFAM" id="SSF52058">
    <property type="entry name" value="L domain-like"/>
    <property type="match status" value="2"/>
</dbReference>
<dbReference type="Pfam" id="PF00560">
    <property type="entry name" value="LRR_1"/>
    <property type="match status" value="9"/>
</dbReference>
<feature type="chain" id="PRO_5019388623" description="Leucine-rich repeat-containing N-terminal plant-type domain-containing protein" evidence="11">
    <location>
        <begin position="24"/>
        <end position="951"/>
    </location>
</feature>
<dbReference type="PANTHER" id="PTHR48060">
    <property type="entry name" value="DNA DAMAGE-REPAIR/TOLERATION PROTEIN DRT100"/>
    <property type="match status" value="1"/>
</dbReference>
<feature type="region of interest" description="Disordered" evidence="9">
    <location>
        <begin position="860"/>
        <end position="879"/>
    </location>
</feature>
<sequence>MKTTRILWFYLLLPLSLLNFTFTINIVTSQCLGHQQSLLLHLKNGLIFNPAKSKKLIHWNHTDDCCQWKGVACSTKGNVIALDISHEFITGGNLTSLFKLQYLQNLNLAYNEFHFGINSEFKNLKNLRYLNLSNAGFMGQIPTEISHLSKLGTLDLSTTFTSSSQHGLKLEKPNIVEFVQNFTRIKELYLDGVAVSAKGEEWCHAVSSLQGLQVLSMSSSNLSGPLDPSLTKFQSLSVLQLDHNNLSSPVPDYFGNLSGLNTLQLRSCGLSRVFPKNILQLPSLQVLDVSDNQGLHGSLTNFPNQASLSHLNLSHTNFSGPIPDSIGNLKHFSTLDLSNCQFNGTLPNSISNLAQLVYLDLSFNNLTGPLPSFNRSKALKTLYLNHNYLNGTLPSTHFEGLTNLVSINLEVNSLHGRFSSSLFSLPSLQLLFLANNRFDGQLDEFPNGFSSSLEMLDLSDNNFQGHIPMSVFQLKRLTLLLLSTNKFNGTIQLSMIQSLQNLTTLDLSHNNLSVIASAIDGNDFPFPKLNSLLLASCNLGIFPSFLRNQSTLVSLDLSSNQIEGIIPNWIWRFEFLINLNLSHNFLTNLEGPFQNLSSNLFHLDLHENQLQGPAPIFAKNINYLDYSSNRFSSITTPAGIGNFIPGAVSIFLSDNSFHGKIDESICNISSLQVLDLSHNGFVGKIPECLTSRRSSSLKLLSLAGNNLNGQISDKFSTCCALRFLDLSGNLLKGTVPKSLANCQNLQVLSVGNNQLMDEFPCFLKKISTISVLVLRSNKFYGQIGCSNVISNWERLQIVDVADNNFSGTLPTTLFQSWKALMSDEDISRFDHLSFDIYDNKISSVNFAAITTILTKTNKMNGEGGQGLSQPPSSETTNSHSSSSIDWSLLSVELGFTFGFGIFIMPLILWKRWRLWYSKKVDDVLYKIVPQLDFVYERRGGKRYRSLRWKPY</sequence>
<protein>
    <recommendedName>
        <fullName evidence="12">Leucine-rich repeat-containing N-terminal plant-type domain-containing protein</fullName>
    </recommendedName>
</protein>
<accession>A0A445EAF8</accession>
<dbReference type="InterPro" id="IPR003591">
    <property type="entry name" value="Leu-rich_rpt_typical-subtyp"/>
</dbReference>
<evidence type="ECO:0000313" key="14">
    <source>
        <dbReference type="Proteomes" id="UP000289738"/>
    </source>
</evidence>
<name>A0A445EAF8_ARAHY</name>
<comment type="caution">
    <text evidence="13">The sequence shown here is derived from an EMBL/GenBank/DDBJ whole genome shotgun (WGS) entry which is preliminary data.</text>
</comment>
<evidence type="ECO:0000256" key="4">
    <source>
        <dbReference type="ARBA" id="ARBA00022729"/>
    </source>
</evidence>
<evidence type="ECO:0000256" key="8">
    <source>
        <dbReference type="ARBA" id="ARBA00023180"/>
    </source>
</evidence>
<dbReference type="PANTHER" id="PTHR48060:SF7">
    <property type="entry name" value="DNA DAMAGE-REPAIR_TOLERATION PROTEIN DRT100"/>
    <property type="match status" value="1"/>
</dbReference>
<proteinExistence type="predicted"/>
<evidence type="ECO:0000256" key="11">
    <source>
        <dbReference type="SAM" id="SignalP"/>
    </source>
</evidence>
<dbReference type="InterPro" id="IPR032675">
    <property type="entry name" value="LRR_dom_sf"/>
</dbReference>
<dbReference type="Gene3D" id="3.80.10.10">
    <property type="entry name" value="Ribonuclease Inhibitor"/>
    <property type="match status" value="4"/>
</dbReference>
<gene>
    <name evidence="13" type="ORF">Ahy_A02g006650</name>
</gene>
<dbReference type="PROSITE" id="PS51450">
    <property type="entry name" value="LRR"/>
    <property type="match status" value="1"/>
</dbReference>
<reference evidence="13 14" key="1">
    <citation type="submission" date="2019-01" db="EMBL/GenBank/DDBJ databases">
        <title>Sequencing of cultivated peanut Arachis hypogaea provides insights into genome evolution and oil improvement.</title>
        <authorList>
            <person name="Chen X."/>
        </authorList>
    </citation>
    <scope>NUCLEOTIDE SEQUENCE [LARGE SCALE GENOMIC DNA]</scope>
    <source>
        <strain evidence="14">cv. Fuhuasheng</strain>
        <tissue evidence="13">Leaves</tissue>
    </source>
</reference>
<dbReference type="SMART" id="SM00365">
    <property type="entry name" value="LRR_SD22"/>
    <property type="match status" value="4"/>
</dbReference>
<dbReference type="SUPFAM" id="SSF52047">
    <property type="entry name" value="RNI-like"/>
    <property type="match status" value="1"/>
</dbReference>
<feature type="domain" description="Leucine-rich repeat-containing N-terminal plant-type" evidence="12">
    <location>
        <begin position="35"/>
        <end position="74"/>
    </location>
</feature>
<comment type="subcellular location">
    <subcellularLocation>
        <location evidence="1">Membrane</location>
    </subcellularLocation>
</comment>
<dbReference type="PRINTS" id="PR00019">
    <property type="entry name" value="LEURICHRPT"/>
</dbReference>
<dbReference type="FunFam" id="3.80.10.10:FF:001678">
    <property type="entry name" value="Calmodulin-binding receptor kinase CaMRLK"/>
    <property type="match status" value="1"/>
</dbReference>
<keyword evidence="14" id="KW-1185">Reference proteome</keyword>
<dbReference type="Pfam" id="PF13855">
    <property type="entry name" value="LRR_8"/>
    <property type="match status" value="1"/>
</dbReference>
<evidence type="ECO:0000256" key="10">
    <source>
        <dbReference type="SAM" id="Phobius"/>
    </source>
</evidence>
<feature type="signal peptide" evidence="11">
    <location>
        <begin position="1"/>
        <end position="23"/>
    </location>
</feature>
<evidence type="ECO:0000313" key="13">
    <source>
        <dbReference type="EMBL" id="RYR72431.1"/>
    </source>
</evidence>
<dbReference type="Proteomes" id="UP000289738">
    <property type="component" value="Chromosome A02"/>
</dbReference>
<keyword evidence="8" id="KW-0325">Glycoprotein</keyword>
<feature type="transmembrane region" description="Helical" evidence="10">
    <location>
        <begin position="886"/>
        <end position="909"/>
    </location>
</feature>
<dbReference type="STRING" id="3818.A0A445EAF8"/>
<organism evidence="13 14">
    <name type="scientific">Arachis hypogaea</name>
    <name type="common">Peanut</name>
    <dbReference type="NCBI Taxonomy" id="3818"/>
    <lineage>
        <taxon>Eukaryota</taxon>
        <taxon>Viridiplantae</taxon>
        <taxon>Streptophyta</taxon>
        <taxon>Embryophyta</taxon>
        <taxon>Tracheophyta</taxon>
        <taxon>Spermatophyta</taxon>
        <taxon>Magnoliopsida</taxon>
        <taxon>eudicotyledons</taxon>
        <taxon>Gunneridae</taxon>
        <taxon>Pentapetalae</taxon>
        <taxon>rosids</taxon>
        <taxon>fabids</taxon>
        <taxon>Fabales</taxon>
        <taxon>Fabaceae</taxon>
        <taxon>Papilionoideae</taxon>
        <taxon>50 kb inversion clade</taxon>
        <taxon>dalbergioids sensu lato</taxon>
        <taxon>Dalbergieae</taxon>
        <taxon>Pterocarpus clade</taxon>
        <taxon>Arachis</taxon>
    </lineage>
</organism>
<keyword evidence="6 10" id="KW-1133">Transmembrane helix</keyword>
<dbReference type="AlphaFoldDB" id="A0A445EAF8"/>
<keyword evidence="3 10" id="KW-0812">Transmembrane</keyword>
<dbReference type="SMART" id="SM00369">
    <property type="entry name" value="LRR_TYP"/>
    <property type="match status" value="7"/>
</dbReference>
<evidence type="ECO:0000256" key="5">
    <source>
        <dbReference type="ARBA" id="ARBA00022737"/>
    </source>
</evidence>
<keyword evidence="7 10" id="KW-0472">Membrane</keyword>
<dbReference type="Pfam" id="PF08263">
    <property type="entry name" value="LRRNT_2"/>
    <property type="match status" value="1"/>
</dbReference>
<evidence type="ECO:0000256" key="7">
    <source>
        <dbReference type="ARBA" id="ARBA00023136"/>
    </source>
</evidence>
<evidence type="ECO:0000259" key="12">
    <source>
        <dbReference type="Pfam" id="PF08263"/>
    </source>
</evidence>
<evidence type="ECO:0000256" key="3">
    <source>
        <dbReference type="ARBA" id="ARBA00022692"/>
    </source>
</evidence>
<evidence type="ECO:0000256" key="9">
    <source>
        <dbReference type="SAM" id="MobiDB-lite"/>
    </source>
</evidence>
<evidence type="ECO:0000256" key="6">
    <source>
        <dbReference type="ARBA" id="ARBA00022989"/>
    </source>
</evidence>